<dbReference type="InterPro" id="IPR010843">
    <property type="entry name" value="Uncharacterised_AroM"/>
</dbReference>
<name>A0A7C5U4E8_CALS0</name>
<gene>
    <name evidence="1" type="ORF">ENM42_03270</name>
</gene>
<dbReference type="Pfam" id="PF07302">
    <property type="entry name" value="AroM"/>
    <property type="match status" value="1"/>
</dbReference>
<comment type="caution">
    <text evidence="1">The sequence shown here is derived from an EMBL/GenBank/DDBJ whole genome shotgun (WGS) entry which is preliminary data.</text>
</comment>
<reference evidence="1" key="1">
    <citation type="journal article" date="2020" name="mSystems">
        <title>Genome- and Community-Level Interaction Insights into Carbon Utilization and Element Cycling Functions of Hydrothermarchaeota in Hydrothermal Sediment.</title>
        <authorList>
            <person name="Zhou Z."/>
            <person name="Liu Y."/>
            <person name="Xu W."/>
            <person name="Pan J."/>
            <person name="Luo Z.H."/>
            <person name="Li M."/>
        </authorList>
    </citation>
    <scope>NUCLEOTIDE SEQUENCE [LARGE SCALE GENOMIC DNA]</scope>
    <source>
        <strain evidence="1">SpSt-1084</strain>
    </source>
</reference>
<proteinExistence type="predicted"/>
<evidence type="ECO:0000313" key="1">
    <source>
        <dbReference type="EMBL" id="HHR40830.1"/>
    </source>
</evidence>
<organism evidence="1">
    <name type="scientific">Caldiarchaeum subterraneum</name>
    <dbReference type="NCBI Taxonomy" id="311458"/>
    <lineage>
        <taxon>Archaea</taxon>
        <taxon>Nitrososphaerota</taxon>
        <taxon>Candidatus Caldarchaeales</taxon>
        <taxon>Candidatus Caldarchaeaceae</taxon>
        <taxon>Candidatus Caldarchaeum</taxon>
    </lineage>
</organism>
<dbReference type="EMBL" id="DRXS01000181">
    <property type="protein sequence ID" value="HHR40830.1"/>
    <property type="molecule type" value="Genomic_DNA"/>
</dbReference>
<accession>A0A7C5U4E8</accession>
<dbReference type="AlphaFoldDB" id="A0A7C5U4E8"/>
<sequence length="265" mass="29924">MEGGKLYKACYTGIFSRYRQEINNPYTFLKQKQYMTGRVGFLTIGQSPRNDVMKDLMKILPADLEVIQAGALDDFNNIQEISQKLGPKDGELFYVTRMRDGLEVKVSKERLMPLMAAKVDYLDSLNVDVIVILCSGEFPNFRSDALIVYPDKILKGVASSISYQGTTAILIPSENQVDYAFGKWSKYFREIVVFPISPYSAQHADFENVGRMIQNNGIKFVVMDCAGYDFSHKNILHSVAPQAKVITTRGIIGRVVSEMFRQKLA</sequence>
<protein>
    <submittedName>
        <fullName evidence="1">AroM family protein</fullName>
    </submittedName>
</protein>